<protein>
    <submittedName>
        <fullName evidence="2">Uncharacterized protein</fullName>
    </submittedName>
</protein>
<organism evidence="2">
    <name type="scientific">Ananas comosus var. bracteatus</name>
    <name type="common">red pineapple</name>
    <dbReference type="NCBI Taxonomy" id="296719"/>
    <lineage>
        <taxon>Eukaryota</taxon>
        <taxon>Viridiplantae</taxon>
        <taxon>Streptophyta</taxon>
        <taxon>Embryophyta</taxon>
        <taxon>Tracheophyta</taxon>
        <taxon>Spermatophyta</taxon>
        <taxon>Magnoliopsida</taxon>
        <taxon>Liliopsida</taxon>
        <taxon>Poales</taxon>
        <taxon>Bromeliaceae</taxon>
        <taxon>Bromelioideae</taxon>
        <taxon>Ananas</taxon>
    </lineage>
</organism>
<name>A0A6V7PLS4_ANACO</name>
<reference evidence="2" key="1">
    <citation type="submission" date="2020-07" db="EMBL/GenBank/DDBJ databases">
        <authorList>
            <person name="Lin J."/>
        </authorList>
    </citation>
    <scope>NUCLEOTIDE SEQUENCE</scope>
</reference>
<dbReference type="EMBL" id="LR862149">
    <property type="protein sequence ID" value="CAD1831506.1"/>
    <property type="molecule type" value="Genomic_DNA"/>
</dbReference>
<accession>A0A6V7PLS4</accession>
<sequence length="163" mass="17881">MPLLNPTFQLHQFVKFKVLQVPGPTSLAERVVKEAQNQQPFMRDEGDAKVRASNRDEGLPIFEQEGGRRTDFTNKNAKAVTVGIRAVDQEGKEQGAAGTREGGCILEVPCGAARECYDENRGAVLCVSTNCEFVRERASFDGEGYCRGGRGPQDEGDTTRADR</sequence>
<gene>
    <name evidence="2" type="ORF">CB5_LOCUS14717</name>
</gene>
<dbReference type="AlphaFoldDB" id="A0A6V7PLS4"/>
<feature type="region of interest" description="Disordered" evidence="1">
    <location>
        <begin position="144"/>
        <end position="163"/>
    </location>
</feature>
<evidence type="ECO:0000313" key="2">
    <source>
        <dbReference type="EMBL" id="CAD1831506.1"/>
    </source>
</evidence>
<proteinExistence type="predicted"/>
<evidence type="ECO:0000256" key="1">
    <source>
        <dbReference type="SAM" id="MobiDB-lite"/>
    </source>
</evidence>